<proteinExistence type="predicted"/>
<protein>
    <submittedName>
        <fullName evidence="1">Sulfur transfer protein</fullName>
    </submittedName>
</protein>
<dbReference type="STRING" id="360412.LARV_01990"/>
<dbReference type="SUPFAM" id="SSF54285">
    <property type="entry name" value="MoaD/ThiS"/>
    <property type="match status" value="1"/>
</dbReference>
<organism evidence="1">
    <name type="scientific">Longilinea arvoryzae</name>
    <dbReference type="NCBI Taxonomy" id="360412"/>
    <lineage>
        <taxon>Bacteria</taxon>
        <taxon>Bacillati</taxon>
        <taxon>Chloroflexota</taxon>
        <taxon>Anaerolineae</taxon>
        <taxon>Anaerolineales</taxon>
        <taxon>Anaerolineaceae</taxon>
        <taxon>Longilinea</taxon>
    </lineage>
</organism>
<sequence>MPVTLILRKKEYTVEGTITVKDALKQLGLSPESHLVVRDGVLLNENDVLRNGEVVKLVAVISGG</sequence>
<accession>A0A0S7BGF1</accession>
<dbReference type="InterPro" id="IPR003749">
    <property type="entry name" value="ThiS/MoaD-like"/>
</dbReference>
<dbReference type="InterPro" id="IPR016155">
    <property type="entry name" value="Mopterin_synth/thiamin_S_b"/>
</dbReference>
<dbReference type="OrthoDB" id="9799338at2"/>
<name>A0A0S7BGF1_9CHLR</name>
<dbReference type="Pfam" id="PF02597">
    <property type="entry name" value="ThiS"/>
    <property type="match status" value="1"/>
</dbReference>
<evidence type="ECO:0000313" key="2">
    <source>
        <dbReference type="Proteomes" id="UP000055060"/>
    </source>
</evidence>
<evidence type="ECO:0000313" key="1">
    <source>
        <dbReference type="EMBL" id="GAP14224.1"/>
    </source>
</evidence>
<dbReference type="AlphaFoldDB" id="A0A0S7BGF1"/>
<keyword evidence="2" id="KW-1185">Reference proteome</keyword>
<reference evidence="1" key="1">
    <citation type="submission" date="2015-07" db="EMBL/GenBank/DDBJ databases">
        <title>Draft Genome Sequences of Anaerolinea thermolimosa IMO-1, Bellilinea caldifistulae GOMI-1, Leptolinea tardivitalis YMTK-2, Levilinea saccharolytica KIBI-1,Longilinea arvoryzae KOME-1, Previously Described as Members of the Anaerolineaceae (Chloroflexi).</title>
        <authorList>
            <person name="Sekiguchi Y."/>
            <person name="Ohashi A."/>
            <person name="Matsuura N."/>
            <person name="Tourlousse M.D."/>
        </authorList>
    </citation>
    <scope>NUCLEOTIDE SEQUENCE [LARGE SCALE GENOMIC DNA]</scope>
    <source>
        <strain evidence="1">KOME-1</strain>
    </source>
</reference>
<dbReference type="RefSeq" id="WP_075073501.1">
    <property type="nucleotide sequence ID" value="NZ_DF967972.1"/>
</dbReference>
<dbReference type="Gene3D" id="3.10.20.30">
    <property type="match status" value="1"/>
</dbReference>
<dbReference type="InterPro" id="IPR012675">
    <property type="entry name" value="Beta-grasp_dom_sf"/>
</dbReference>
<dbReference type="Proteomes" id="UP000055060">
    <property type="component" value="Unassembled WGS sequence"/>
</dbReference>
<dbReference type="EMBL" id="DF967972">
    <property type="protein sequence ID" value="GAP14224.1"/>
    <property type="molecule type" value="Genomic_DNA"/>
</dbReference>
<gene>
    <name evidence="1" type="ORF">LARV_01990</name>
</gene>